<name>A0ABZ3IWW6_SPOA4</name>
<evidence type="ECO:0000313" key="3">
    <source>
        <dbReference type="Proteomes" id="UP000216052"/>
    </source>
</evidence>
<dbReference type="InterPro" id="IPR024521">
    <property type="entry name" value="ArsS-like_C"/>
</dbReference>
<dbReference type="InterPro" id="IPR013785">
    <property type="entry name" value="Aldolase_TIM"/>
</dbReference>
<organism evidence="2 3">
    <name type="scientific">Sporomusa acidovorans (strain ATCC 49682 / DSM 3132 / Mol)</name>
    <dbReference type="NCBI Taxonomy" id="1123286"/>
    <lineage>
        <taxon>Bacteria</taxon>
        <taxon>Bacillati</taxon>
        <taxon>Bacillota</taxon>
        <taxon>Negativicutes</taxon>
        <taxon>Selenomonadales</taxon>
        <taxon>Sporomusaceae</taxon>
        <taxon>Sporomusa</taxon>
    </lineage>
</organism>
<proteinExistence type="predicted"/>
<feature type="domain" description="Arsenosugar biosynthesis radical SAM protein ArsS-like C-terminal" evidence="1">
    <location>
        <begin position="179"/>
        <end position="306"/>
    </location>
</feature>
<accession>A0ABZ3IWW6</accession>
<dbReference type="PANTHER" id="PTHR43728">
    <property type="entry name" value="SLR0304 PROTEIN"/>
    <property type="match status" value="1"/>
</dbReference>
<reference evidence="2" key="1">
    <citation type="submission" date="2024-05" db="EMBL/GenBank/DDBJ databases">
        <title>Isolation and characterization of Sporomusa carbonis sp. nov., a carboxydotrophic hydrogenogen in the genus of Sporomusa isolated from a charcoal burning pile.</title>
        <authorList>
            <person name="Boeer T."/>
            <person name="Rosenbaum F."/>
            <person name="Eysell L."/>
            <person name="Mueller V."/>
            <person name="Daniel R."/>
            <person name="Poehlein A."/>
        </authorList>
    </citation>
    <scope>NUCLEOTIDE SEQUENCE [LARGE SCALE GENOMIC DNA]</scope>
    <source>
        <strain evidence="2">DSM 3132</strain>
    </source>
</reference>
<sequence>MQNRFRQYVDKTGKALIRDAIRCLQVNMGYLDNLHFRRCHGGVPMKMMGLAVMQDCLKFVDNAGKIAVDIFGESSTLNPNLPILIKILRQIKSVKQIMLRVNLDIIENSEYRHLPEFLAKNNVEIIASMPFYKETNLTDRQRFFRKIEVLKQLNSIGYGTKKSNLKLNLVYRPLGAFLPVQGNLEAVYRENLGNDYGIIFDDFFAIPNMPIDRFRAFLTQKGLLNSYMNLLIRNFDVAKLDKVMCREQINVDWRGRLFACCFNQMVRLPAVTFKPIGKIRPEDLLGLSIETDDHCFGCTAGAVCRGSSSYSWMNPENKKVAPVNCRQFDEYNVLQSTVNLRKYKSYCERLCGSCRQSRGC</sequence>
<evidence type="ECO:0000313" key="2">
    <source>
        <dbReference type="EMBL" id="XFO70567.1"/>
    </source>
</evidence>
<evidence type="ECO:0000259" key="1">
    <source>
        <dbReference type="Pfam" id="PF12345"/>
    </source>
</evidence>
<dbReference type="InterPro" id="IPR058240">
    <property type="entry name" value="rSAM_sf"/>
</dbReference>
<dbReference type="Pfam" id="PF12345">
    <property type="entry name" value="DUF3641"/>
    <property type="match status" value="1"/>
</dbReference>
<dbReference type="SUPFAM" id="SSF102114">
    <property type="entry name" value="Radical SAM enzymes"/>
    <property type="match status" value="1"/>
</dbReference>
<dbReference type="InterPro" id="IPR026351">
    <property type="entry name" value="rSAM_ArsS-like"/>
</dbReference>
<dbReference type="Gene3D" id="3.20.20.70">
    <property type="entry name" value="Aldolase class I"/>
    <property type="match status" value="1"/>
</dbReference>
<dbReference type="EMBL" id="CP155571">
    <property type="protein sequence ID" value="XFO70567.1"/>
    <property type="molecule type" value="Genomic_DNA"/>
</dbReference>
<keyword evidence="3" id="KW-1185">Reference proteome</keyword>
<dbReference type="PANTHER" id="PTHR43728:SF1">
    <property type="entry name" value="FE-S OXIDOREDUCTASE"/>
    <property type="match status" value="1"/>
</dbReference>
<gene>
    <name evidence="2" type="ORF">SPACI_005660</name>
</gene>
<dbReference type="RefSeq" id="WP_093794241.1">
    <property type="nucleotide sequence ID" value="NZ_CP155571.1"/>
</dbReference>
<dbReference type="Proteomes" id="UP000216052">
    <property type="component" value="Chromosome"/>
</dbReference>
<protein>
    <recommendedName>
        <fullName evidence="1">Arsenosugar biosynthesis radical SAM protein ArsS-like C-terminal domain-containing protein</fullName>
    </recommendedName>
</protein>